<dbReference type="EMBL" id="JALJOU010000002">
    <property type="protein sequence ID" value="KAK9845760.1"/>
    <property type="molecule type" value="Genomic_DNA"/>
</dbReference>
<keyword evidence="1" id="KW-0853">WD repeat</keyword>
<evidence type="ECO:0000313" key="3">
    <source>
        <dbReference type="EMBL" id="KAK9845760.1"/>
    </source>
</evidence>
<evidence type="ECO:0008006" key="5">
    <source>
        <dbReference type="Google" id="ProtNLM"/>
    </source>
</evidence>
<gene>
    <name evidence="3" type="ORF">WJX81_001703</name>
</gene>
<dbReference type="InterPro" id="IPR036322">
    <property type="entry name" value="WD40_repeat_dom_sf"/>
</dbReference>
<dbReference type="Proteomes" id="UP001445335">
    <property type="component" value="Unassembled WGS sequence"/>
</dbReference>
<evidence type="ECO:0000256" key="2">
    <source>
        <dbReference type="SAM" id="Coils"/>
    </source>
</evidence>
<accession>A0AAW1SIK1</accession>
<dbReference type="InterPro" id="IPR015943">
    <property type="entry name" value="WD40/YVTN_repeat-like_dom_sf"/>
</dbReference>
<comment type="caution">
    <text evidence="3">The sequence shown here is derived from an EMBL/GenBank/DDBJ whole genome shotgun (WGS) entry which is preliminary data.</text>
</comment>
<dbReference type="Gene3D" id="2.130.10.10">
    <property type="entry name" value="YVTN repeat-like/Quinoprotein amine dehydrogenase"/>
    <property type="match status" value="2"/>
</dbReference>
<dbReference type="SUPFAM" id="SSF50978">
    <property type="entry name" value="WD40 repeat-like"/>
    <property type="match status" value="1"/>
</dbReference>
<dbReference type="AlphaFoldDB" id="A0AAW1SIK1"/>
<evidence type="ECO:0000256" key="1">
    <source>
        <dbReference type="PROSITE-ProRule" id="PRU00221"/>
    </source>
</evidence>
<keyword evidence="2" id="KW-0175">Coiled coil</keyword>
<reference evidence="3 4" key="1">
    <citation type="journal article" date="2024" name="Nat. Commun.">
        <title>Phylogenomics reveals the evolutionary origins of lichenization in chlorophyte algae.</title>
        <authorList>
            <person name="Puginier C."/>
            <person name="Libourel C."/>
            <person name="Otte J."/>
            <person name="Skaloud P."/>
            <person name="Haon M."/>
            <person name="Grisel S."/>
            <person name="Petersen M."/>
            <person name="Berrin J.G."/>
            <person name="Delaux P.M."/>
            <person name="Dal Grande F."/>
            <person name="Keller J."/>
        </authorList>
    </citation>
    <scope>NUCLEOTIDE SEQUENCE [LARGE SCALE GENOMIC DNA]</scope>
    <source>
        <strain evidence="3 4">SAG 245.80</strain>
    </source>
</reference>
<keyword evidence="4" id="KW-1185">Reference proteome</keyword>
<dbReference type="PROSITE" id="PS50082">
    <property type="entry name" value="WD_REPEATS_2"/>
    <property type="match status" value="1"/>
</dbReference>
<feature type="coiled-coil region" evidence="2">
    <location>
        <begin position="594"/>
        <end position="715"/>
    </location>
</feature>
<dbReference type="Pfam" id="PF00400">
    <property type="entry name" value="WD40"/>
    <property type="match status" value="2"/>
</dbReference>
<dbReference type="InterPro" id="IPR052993">
    <property type="entry name" value="CFA-57"/>
</dbReference>
<dbReference type="SUPFAM" id="SSF50998">
    <property type="entry name" value="Quinoprotein alcohol dehydrogenase-like"/>
    <property type="match status" value="1"/>
</dbReference>
<feature type="coiled-coil region" evidence="2">
    <location>
        <begin position="831"/>
        <end position="907"/>
    </location>
</feature>
<name>A0AAW1SIK1_9CHLO</name>
<dbReference type="SMART" id="SM00320">
    <property type="entry name" value="WD40"/>
    <property type="match status" value="6"/>
</dbReference>
<protein>
    <recommendedName>
        <fullName evidence="5">Cilia-and flagella-associated protein 57</fullName>
    </recommendedName>
</protein>
<dbReference type="InterPro" id="IPR011047">
    <property type="entry name" value="Quinoprotein_ADH-like_sf"/>
</dbReference>
<dbReference type="InterPro" id="IPR001680">
    <property type="entry name" value="WD40_rpt"/>
</dbReference>
<organism evidence="3 4">
    <name type="scientific">Elliptochloris bilobata</name>
    <dbReference type="NCBI Taxonomy" id="381761"/>
    <lineage>
        <taxon>Eukaryota</taxon>
        <taxon>Viridiplantae</taxon>
        <taxon>Chlorophyta</taxon>
        <taxon>core chlorophytes</taxon>
        <taxon>Trebouxiophyceae</taxon>
        <taxon>Trebouxiophyceae incertae sedis</taxon>
        <taxon>Elliptochloris clade</taxon>
        <taxon>Elliptochloris</taxon>
    </lineage>
</organism>
<feature type="repeat" description="WD" evidence="1">
    <location>
        <begin position="410"/>
        <end position="441"/>
    </location>
</feature>
<proteinExistence type="predicted"/>
<dbReference type="PROSITE" id="PS50294">
    <property type="entry name" value="WD_REPEATS_REGION"/>
    <property type="match status" value="1"/>
</dbReference>
<sequence>MSIAALQPRHIFGCRGDVRDGIHALDDATLLYPAGHNVVLLNTETRGQQLIPGAVESEGILALAVSPNRKYLAVAERGERGMVTVFDLRTLKRRKVLFNPVMAADGGCGLSVAGSGVFRLLRAADGGLKPAPSALAKREPQNYTAHAWLPDSERERIVAGTERGDLLIVEAGDLRLALPFEGAPAIDAIGFAVAAADGALTLFEKEADEARMYHVARRMPMDGGGSDAVGQGLGLGFGSAPRVRSLALTAAEDALLLALASRQLLSLNLGAAELAKADEYVFEAVPHAFHAAEVTGVGTCLRKPLVATCSLDRTLRLWNTQDWSVEVSKAFIEEALCVALHPSAHSVLVGFTDKLRLFTVLLDDFKLVKELGIKACTECCFSTGGHLFAAANSTAISIFNAYTCEVIGNLRGHNGKVRSIMWSHDDTRLVSAGVDGAVYEWALAGFRRERETVIKGCQYSTVIETPERVVFAAGSDRKIKELADTSGAGMQVVREVEAGCVVTQLAMAAGGRCLFTGTDSGALRSYKLPLGPDFQEARFCSGAISRLRMGPDDAQLYATSADGSLFVFDVRDRDPARGAGKRETGEKLPYAEEVLVSKADLEEKKQRIAELDAQVKEVAMENEYALRLKDAATAERLRELADRGAAEREAERARADALLAEKNEAELEYEDQLRQAEQRHQAAMTTLEAQHQAAMAAETERLESVLRDKAALNARWDEQNRALVEGHERVVHEVTLEFEGKLAEEVDARMRSMEERDAGEREASEIKRQLEEDADREIEELQDKYEGRLAAEREAGLRLKGENGIMKKKFSTLQKEIDDQSAEVTQLFEHKKELYAAMTGLERDVAALKREVAERDDTIGDKEKRIHDLKRKNQELEKFKFVLDYKIKELKRQIEPREAELARLKEQIQARTWSAPDSQHR</sequence>
<evidence type="ECO:0000313" key="4">
    <source>
        <dbReference type="Proteomes" id="UP001445335"/>
    </source>
</evidence>
<dbReference type="PANTHER" id="PTHR32215:SF0">
    <property type="entry name" value="CILIA- AND FLAGELLA-ASSOCIATED PROTEIN 57"/>
    <property type="match status" value="1"/>
</dbReference>
<dbReference type="PANTHER" id="PTHR32215">
    <property type="entry name" value="CILIA- AND FLAGELLA-ASSOCIATED PROTEIN 57"/>
    <property type="match status" value="1"/>
</dbReference>